<feature type="domain" description="Cell envelope-related transcriptional attenuator" evidence="4">
    <location>
        <begin position="126"/>
        <end position="296"/>
    </location>
</feature>
<dbReference type="Pfam" id="PF13399">
    <property type="entry name" value="LytR_C"/>
    <property type="match status" value="1"/>
</dbReference>
<dbReference type="InterPro" id="IPR050922">
    <property type="entry name" value="LytR/CpsA/Psr_CW_biosynth"/>
</dbReference>
<protein>
    <submittedName>
        <fullName evidence="6">Cell envelope-related function transcriptional attenuator common domain protein</fullName>
    </submittedName>
</protein>
<gene>
    <name evidence="6" type="ordered locus">Svir_28900</name>
</gene>
<proteinExistence type="inferred from homology"/>
<feature type="region of interest" description="Disordered" evidence="2">
    <location>
        <begin position="1"/>
        <end position="36"/>
    </location>
</feature>
<feature type="domain" description="LytR/CpsA/Psr regulator C-terminal" evidence="5">
    <location>
        <begin position="390"/>
        <end position="475"/>
    </location>
</feature>
<evidence type="ECO:0000256" key="1">
    <source>
        <dbReference type="ARBA" id="ARBA00006068"/>
    </source>
</evidence>
<organism evidence="6 7">
    <name type="scientific">Saccharomonospora viridis (strain ATCC 15386 / DSM 43017 / JCM 3036 / CCUG 5913 / NBRC 12207 / NCIMB 9602 / P101)</name>
    <name type="common">Thermoactinomyces viridis</name>
    <dbReference type="NCBI Taxonomy" id="471857"/>
    <lineage>
        <taxon>Bacteria</taxon>
        <taxon>Bacillati</taxon>
        <taxon>Actinomycetota</taxon>
        <taxon>Actinomycetes</taxon>
        <taxon>Pseudonocardiales</taxon>
        <taxon>Pseudonocardiaceae</taxon>
        <taxon>Saccharomonospora</taxon>
    </lineage>
</organism>
<feature type="transmembrane region" description="Helical" evidence="3">
    <location>
        <begin position="44"/>
        <end position="64"/>
    </location>
</feature>
<dbReference type="HOGENOM" id="CLU_016455_4_0_11"/>
<dbReference type="NCBIfam" id="TIGR00350">
    <property type="entry name" value="lytR_cpsA_psr"/>
    <property type="match status" value="1"/>
</dbReference>
<keyword evidence="3" id="KW-1133">Transmembrane helix</keyword>
<dbReference type="EMBL" id="CP001683">
    <property type="protein sequence ID" value="ACU97869.1"/>
    <property type="molecule type" value="Genomic_DNA"/>
</dbReference>
<evidence type="ECO:0000256" key="2">
    <source>
        <dbReference type="SAM" id="MobiDB-lite"/>
    </source>
</evidence>
<dbReference type="Proteomes" id="UP000000841">
    <property type="component" value="Chromosome"/>
</dbReference>
<keyword evidence="7" id="KW-1185">Reference proteome</keyword>
<accession>C7MWA0</accession>
<dbReference type="PANTHER" id="PTHR33392:SF6">
    <property type="entry name" value="POLYISOPRENYL-TEICHOIC ACID--PEPTIDOGLYCAN TEICHOIC ACID TRANSFERASE TAGU"/>
    <property type="match status" value="1"/>
</dbReference>
<evidence type="ECO:0000256" key="3">
    <source>
        <dbReference type="SAM" id="Phobius"/>
    </source>
</evidence>
<dbReference type="PANTHER" id="PTHR33392">
    <property type="entry name" value="POLYISOPRENYL-TEICHOIC ACID--PEPTIDOGLYCAN TEICHOIC ACID TRANSFERASE TAGU"/>
    <property type="match status" value="1"/>
</dbReference>
<dbReference type="eggNOG" id="COG1316">
    <property type="taxonomic scope" value="Bacteria"/>
</dbReference>
<feature type="region of interest" description="Disordered" evidence="2">
    <location>
        <begin position="475"/>
        <end position="522"/>
    </location>
</feature>
<feature type="compositionally biased region" description="Basic residues" evidence="2">
    <location>
        <begin position="1"/>
        <end position="17"/>
    </location>
</feature>
<keyword evidence="3" id="KW-0472">Membrane</keyword>
<dbReference type="Gene3D" id="3.30.70.2390">
    <property type="match status" value="1"/>
</dbReference>
<dbReference type="STRING" id="471857.Svir_28900"/>
<dbReference type="InterPro" id="IPR027381">
    <property type="entry name" value="LytR/CpsA/Psr_C"/>
</dbReference>
<evidence type="ECO:0000259" key="5">
    <source>
        <dbReference type="Pfam" id="PF13399"/>
    </source>
</evidence>
<dbReference type="KEGG" id="svi:Svir_28900"/>
<dbReference type="Pfam" id="PF03816">
    <property type="entry name" value="LytR_cpsA_psr"/>
    <property type="match status" value="1"/>
</dbReference>
<reference evidence="6 7" key="1">
    <citation type="journal article" date="2009" name="Stand. Genomic Sci.">
        <title>Complete genome sequence of Saccharomonospora viridis type strain (P101).</title>
        <authorList>
            <person name="Pati A."/>
            <person name="Sikorski J."/>
            <person name="Nolan M."/>
            <person name="Lapidus A."/>
            <person name="Copeland A."/>
            <person name="Glavina Del Rio T."/>
            <person name="Lucas S."/>
            <person name="Chen F."/>
            <person name="Tice H."/>
            <person name="Pitluck S."/>
            <person name="Cheng J.F."/>
            <person name="Chertkov O."/>
            <person name="Brettin T."/>
            <person name="Han C."/>
            <person name="Detter J.C."/>
            <person name="Kuske C."/>
            <person name="Bruce D."/>
            <person name="Goodwin L."/>
            <person name="Chain P."/>
            <person name="D'haeseleer P."/>
            <person name="Chen A."/>
            <person name="Palaniappan K."/>
            <person name="Ivanova N."/>
            <person name="Mavromatis K."/>
            <person name="Mikhailova N."/>
            <person name="Rohde M."/>
            <person name="Tindall B.J."/>
            <person name="Goker M."/>
            <person name="Bristow J."/>
            <person name="Eisen J.A."/>
            <person name="Markowitz V."/>
            <person name="Hugenholtz P."/>
            <person name="Kyrpides N.C."/>
            <person name="Klenk H.P."/>
        </authorList>
    </citation>
    <scope>NUCLEOTIDE SEQUENCE [LARGE SCALE GENOMIC DNA]</scope>
    <source>
        <strain evidence="7">ATCC 15386 / DSM 43017 / JCM 3036 / NBRC 12207 / P101</strain>
    </source>
</reference>
<evidence type="ECO:0000313" key="6">
    <source>
        <dbReference type="EMBL" id="ACU97869.1"/>
    </source>
</evidence>
<comment type="similarity">
    <text evidence="1">Belongs to the LytR/CpsA/Psr (LCP) family.</text>
</comment>
<sequence length="522" mass="54971">MRRRPTSTRGDHRGRRAGRPDGSSVRAVPASEQKRSKGGTGARIVLAMVSVLVLTITGYAWAAMKGLVDGLTMADVIGEDTGELPADGARDILLVGMDSRVDAQGNPLPQDMLAKLNAGVADGELNTDTLILVHIPNDGRKAVALSLPRDSYVNIPGFGQHKINSAYARGKAAAKERLRQEGVTDEQELEVRSNQEGAKTLIATVEALTGQTVDNYASINLLGFYEITNAVGGVEVCLNQATRDPYSGANFKAGRQSISGVDALAFVRQRHGLLRGDLDRVVRQQVFLAGLANKVLSAGTLTDPGKLERLTEAIKKSVVVNKGWDILSFAQQMKDFTGGQIEFHTIPIENPEFETPDGLAIKINPSEVRNFVAKLSGRKAEASPTPAPEEITVDIYNTSNIQGLASSVSEALVAQGFTQGEVANDTPRQSSVVQSASGERSSAEAVAAALGREIAVEENPDVSPGHVRVLLAPDYQQNGNSTPGAPAGGGNTPGTSVTGAPRQAGEEAAEQPITADGVTCVN</sequence>
<dbReference type="AlphaFoldDB" id="C7MWA0"/>
<evidence type="ECO:0000259" key="4">
    <source>
        <dbReference type="Pfam" id="PF03816"/>
    </source>
</evidence>
<dbReference type="Gene3D" id="3.40.630.190">
    <property type="entry name" value="LCP protein"/>
    <property type="match status" value="1"/>
</dbReference>
<evidence type="ECO:0000313" key="7">
    <source>
        <dbReference type="Proteomes" id="UP000000841"/>
    </source>
</evidence>
<dbReference type="InterPro" id="IPR004474">
    <property type="entry name" value="LytR_CpsA_psr"/>
</dbReference>
<name>C7MWA0_SACVD</name>
<keyword evidence="3" id="KW-0812">Transmembrane</keyword>